<gene>
    <name evidence="6" type="ORF">GE061_001838</name>
</gene>
<keyword evidence="2" id="KW-0539">Nucleus</keyword>
<feature type="region of interest" description="Disordered" evidence="3">
    <location>
        <begin position="972"/>
        <end position="1174"/>
    </location>
</feature>
<dbReference type="PANTHER" id="PTHR21583">
    <property type="entry name" value="ELYS PROTEIN"/>
    <property type="match status" value="1"/>
</dbReference>
<organism evidence="6 7">
    <name type="scientific">Apolygus lucorum</name>
    <name type="common">Small green plant bug</name>
    <name type="synonym">Lygocoris lucorum</name>
    <dbReference type="NCBI Taxonomy" id="248454"/>
    <lineage>
        <taxon>Eukaryota</taxon>
        <taxon>Metazoa</taxon>
        <taxon>Ecdysozoa</taxon>
        <taxon>Arthropoda</taxon>
        <taxon>Hexapoda</taxon>
        <taxon>Insecta</taxon>
        <taxon>Pterygota</taxon>
        <taxon>Neoptera</taxon>
        <taxon>Paraneoptera</taxon>
        <taxon>Hemiptera</taxon>
        <taxon>Heteroptera</taxon>
        <taxon>Panheteroptera</taxon>
        <taxon>Cimicomorpha</taxon>
        <taxon>Miridae</taxon>
        <taxon>Mirini</taxon>
        <taxon>Apolygus</taxon>
    </lineage>
</organism>
<proteinExistence type="predicted"/>
<dbReference type="Pfam" id="PF16687">
    <property type="entry name" value="ELYS-bb"/>
    <property type="match status" value="1"/>
</dbReference>
<dbReference type="Proteomes" id="UP000466442">
    <property type="component" value="Unassembled WGS sequence"/>
</dbReference>
<dbReference type="EMBL" id="WIXP02000010">
    <property type="protein sequence ID" value="KAF6203507.1"/>
    <property type="molecule type" value="Genomic_DNA"/>
</dbReference>
<comment type="caution">
    <text evidence="6">The sequence shown here is derived from an EMBL/GenBank/DDBJ whole genome shotgun (WGS) entry which is preliminary data.</text>
</comment>
<evidence type="ECO:0000259" key="5">
    <source>
        <dbReference type="Pfam" id="PF16687"/>
    </source>
</evidence>
<feature type="region of interest" description="Disordered" evidence="3">
    <location>
        <begin position="1193"/>
        <end position="1217"/>
    </location>
</feature>
<protein>
    <recommendedName>
        <fullName evidence="8">ELYS beta-propeller domain-containing protein</fullName>
    </recommendedName>
</protein>
<feature type="compositionally biased region" description="Basic and acidic residues" evidence="3">
    <location>
        <begin position="1136"/>
        <end position="1146"/>
    </location>
</feature>
<feature type="compositionally biased region" description="Low complexity" evidence="3">
    <location>
        <begin position="1053"/>
        <end position="1074"/>
    </location>
</feature>
<dbReference type="InterPro" id="IPR036322">
    <property type="entry name" value="WD40_repeat_dom_sf"/>
</dbReference>
<reference evidence="6" key="1">
    <citation type="journal article" date="2021" name="Mol. Ecol. Resour.">
        <title>Apolygus lucorum genome provides insights into omnivorousness and mesophyll feeding.</title>
        <authorList>
            <person name="Liu Y."/>
            <person name="Liu H."/>
            <person name="Wang H."/>
            <person name="Huang T."/>
            <person name="Liu B."/>
            <person name="Yang B."/>
            <person name="Yin L."/>
            <person name="Li B."/>
            <person name="Zhang Y."/>
            <person name="Zhang S."/>
            <person name="Jiang F."/>
            <person name="Zhang X."/>
            <person name="Ren Y."/>
            <person name="Wang B."/>
            <person name="Wang S."/>
            <person name="Lu Y."/>
            <person name="Wu K."/>
            <person name="Fan W."/>
            <person name="Wang G."/>
        </authorList>
    </citation>
    <scope>NUCLEOTIDE SEQUENCE</scope>
    <source>
        <strain evidence="6">12Hb</strain>
    </source>
</reference>
<feature type="compositionally biased region" description="Polar residues" evidence="3">
    <location>
        <begin position="1004"/>
        <end position="1013"/>
    </location>
</feature>
<feature type="domain" description="ELYS beta-propeller" evidence="5">
    <location>
        <begin position="25"/>
        <end position="397"/>
    </location>
</feature>
<dbReference type="InterPro" id="IPR025151">
    <property type="entry name" value="ELYS_dom"/>
</dbReference>
<feature type="domain" description="ELYS-like" evidence="4">
    <location>
        <begin position="706"/>
        <end position="904"/>
    </location>
</feature>
<dbReference type="InterPro" id="IPR032040">
    <property type="entry name" value="ELYS-bb"/>
</dbReference>
<evidence type="ECO:0000256" key="2">
    <source>
        <dbReference type="ARBA" id="ARBA00023242"/>
    </source>
</evidence>
<name>A0A8S9X3F6_APOLU</name>
<evidence type="ECO:0000256" key="1">
    <source>
        <dbReference type="ARBA" id="ARBA00004123"/>
    </source>
</evidence>
<evidence type="ECO:0000313" key="6">
    <source>
        <dbReference type="EMBL" id="KAF6203507.1"/>
    </source>
</evidence>
<accession>A0A8S9X3F6</accession>
<feature type="compositionally biased region" description="Basic residues" evidence="3">
    <location>
        <begin position="1161"/>
        <end position="1170"/>
    </location>
</feature>
<dbReference type="OrthoDB" id="6513151at2759"/>
<dbReference type="PANTHER" id="PTHR21583:SF8">
    <property type="entry name" value="PROTEIN ELYS"/>
    <property type="match status" value="1"/>
</dbReference>
<dbReference type="InterPro" id="IPR052620">
    <property type="entry name" value="ELYS/MEL-28_NucAsmblyFactor"/>
</dbReference>
<dbReference type="SUPFAM" id="SSF50978">
    <property type="entry name" value="WD40 repeat-like"/>
    <property type="match status" value="1"/>
</dbReference>
<keyword evidence="7" id="KW-1185">Reference proteome</keyword>
<evidence type="ECO:0008006" key="8">
    <source>
        <dbReference type="Google" id="ProtNLM"/>
    </source>
</evidence>
<sequence length="1217" mass="136547">MSVRNSPSLRRFITDGKNETSAGIFTGGNYAWVTNGDKLYILDTEGCPRPVYSFGIDTEYPVDITCVEELVLDCTTPIPLLLVGTSSLHQSQLCVFSPEHSRVIRAIQLDNFQVRCMAVVEDRWPYLNSLTGVLSAMDGVVALGCADGSVVLVDLNHQAIMKAYLENTDSTPQPVRFVSTVNEDTTIVQILHAQESGESSAITLNEEPTDTKSGVTALTLSRETACIYVGYSSGLWQIWNQFSPFAVVFECAECDNPVTNFCQIEPCEDPRPTIYLWVNHEGNECTLKMYMLSYANKRYVPDCGIYYQGFIGLSRSFSMYPKEEIPNITSDRLVSSKAYSSLPYKTIKRQNMGLPEMKSIQKKLVATTFSLTYTHGATHTYLCIFDLDQWYKEQMPHEPNPHVPYIVELASEPLLASSVLIDPISLYDTEEPQQINLVPQALSYRVIGVSETGLMFFDKKLWLVNTEAKSLIHPTKLFHACVSAGLVPLFPAHQNTETSVPTDEEMRSYIMSVCLDNGLTNMILEIGEQWKTIEYATSNCLLNFLFEWVSSSVSTAYKSVNGTCDLLFSASGHELDVSVKRRLLSSRLILDRLYYIHSAFCSKYNPTIYKDKLEPRPKEIDIITLFVHQVSWLMSVGLPEANSKALPKTILYDYLKLDRFAVDRRQRLNTLFVEFKTSGESHELPGAGLYLVDHFVHDHNELGQQWEDEGGSNAYPPPSIQSLLRSLHIPTVPTPTKLALLQYTLLDIMGVIDKAKLKDLVLPKINPTKTKVIKGLWHLDHSLFKEGLQYLLDPSVKVSHLSEDLHRAILRMLLFEGKGKLALQYLRLKNPPLSLPDDHKLEMSLLLSNKLTSEAYQFQREHTDLRETLLRQLFSECLVNGNFNQLSLPLDESEINFFQKLLAENQCQSGKEAPSKSPATTPLKSSDPSPGSHLTPQDSDSIKNRLRSRTPPSTKRKDMAVWDEIAEKARAQVLSSRSPLPSKPLPVPLSEEATDRVNEEVENQAESRQSNASIEREVGSRHRKSRASSVGTEKRKGRRSQSSDGKITRENTSKPSASKESSEGPSSEGLSCSSRNRSSTAGSKDGSATEPLEKKKHQLEQQSFGRPMSKMPRKSVRPKYPPADSSSSRRPSRSRSLHDYFSERRSKLTSIKEVPEESPRLAHRKPKKSMRATNSLTAIHSLISSTNCIDSNWMAEGRQSPTRASPIPVPKKKGKKP</sequence>
<feature type="compositionally biased region" description="Polar residues" evidence="3">
    <location>
        <begin position="917"/>
        <end position="939"/>
    </location>
</feature>
<evidence type="ECO:0000313" key="7">
    <source>
        <dbReference type="Proteomes" id="UP000466442"/>
    </source>
</evidence>
<evidence type="ECO:0000259" key="4">
    <source>
        <dbReference type="Pfam" id="PF13934"/>
    </source>
</evidence>
<dbReference type="Pfam" id="PF13934">
    <property type="entry name" value="ELYS"/>
    <property type="match status" value="1"/>
</dbReference>
<feature type="region of interest" description="Disordered" evidence="3">
    <location>
        <begin position="908"/>
        <end position="960"/>
    </location>
</feature>
<evidence type="ECO:0000256" key="3">
    <source>
        <dbReference type="SAM" id="MobiDB-lite"/>
    </source>
</evidence>
<dbReference type="GO" id="GO:0005634">
    <property type="term" value="C:nucleus"/>
    <property type="evidence" value="ECO:0007669"/>
    <property type="project" value="UniProtKB-SubCell"/>
</dbReference>
<dbReference type="AlphaFoldDB" id="A0A8S9X3F6"/>
<comment type="subcellular location">
    <subcellularLocation>
        <location evidence="1">Nucleus</location>
    </subcellularLocation>
</comment>